<dbReference type="Gene3D" id="3.40.50.720">
    <property type="entry name" value="NAD(P)-binding Rossmann-like Domain"/>
    <property type="match status" value="1"/>
</dbReference>
<dbReference type="InterPro" id="IPR036291">
    <property type="entry name" value="NAD(P)-bd_dom_sf"/>
</dbReference>
<gene>
    <name evidence="3" type="ORF">AOA14_03620</name>
</gene>
<sequence length="253" mass="25906">MTGRLEGKVALVTGAGSGLGAAIARRFADEGARVIVSDVNLAAASEVARHFGGGAVALRIDVADPADWAATLPVIEDAFGALHILVNNAGICLTGSVEEISIEDWKRTHAIDLDGVFYGMRSCLPLMRQSGGGAILNISSISGIVAAGNLAAYNSAKAAVRHLTKSVALHCAKMGGKITCNSLHPTFIDTPLLDGLTAGQAREDVLAKLARQIPLGRVGVPGDVANAALYFCSDEASFVTGAELVIDGGLSAM</sequence>
<dbReference type="PRINTS" id="PR00081">
    <property type="entry name" value="GDHRDH"/>
</dbReference>
<dbReference type="PROSITE" id="PS00061">
    <property type="entry name" value="ADH_SHORT"/>
    <property type="match status" value="1"/>
</dbReference>
<evidence type="ECO:0000256" key="2">
    <source>
        <dbReference type="ARBA" id="ARBA00023002"/>
    </source>
</evidence>
<dbReference type="FunFam" id="3.40.50.720:FF:000084">
    <property type="entry name" value="Short-chain dehydrogenase reductase"/>
    <property type="match status" value="1"/>
</dbReference>
<dbReference type="EMBL" id="CP013342">
    <property type="protein sequence ID" value="AMU93695.1"/>
    <property type="molecule type" value="Genomic_DNA"/>
</dbReference>
<comment type="similarity">
    <text evidence="1">Belongs to the short-chain dehydrogenases/reductases (SDR) family.</text>
</comment>
<protein>
    <submittedName>
        <fullName evidence="3">3-beta hydroxysteroid dehydrogenase</fullName>
    </submittedName>
</protein>
<dbReference type="KEGG" id="ster:AOA14_03620"/>
<dbReference type="InterPro" id="IPR002347">
    <property type="entry name" value="SDR_fam"/>
</dbReference>
<dbReference type="PRINTS" id="PR00080">
    <property type="entry name" value="SDRFAMILY"/>
</dbReference>
<dbReference type="InterPro" id="IPR020904">
    <property type="entry name" value="Sc_DH/Rdtase_CS"/>
</dbReference>
<name>A0A142VWP8_9SPHN</name>
<proteinExistence type="inferred from homology"/>
<dbReference type="GO" id="GO:0016616">
    <property type="term" value="F:oxidoreductase activity, acting on the CH-OH group of donors, NAD or NADP as acceptor"/>
    <property type="evidence" value="ECO:0007669"/>
    <property type="project" value="TreeGrafter"/>
</dbReference>
<dbReference type="Pfam" id="PF13561">
    <property type="entry name" value="adh_short_C2"/>
    <property type="match status" value="1"/>
</dbReference>
<dbReference type="STRING" id="1219058.AOA14_03620"/>
<evidence type="ECO:0000313" key="3">
    <source>
        <dbReference type="EMBL" id="AMU93695.1"/>
    </source>
</evidence>
<accession>A0A142VWP8</accession>
<evidence type="ECO:0000256" key="1">
    <source>
        <dbReference type="ARBA" id="ARBA00006484"/>
    </source>
</evidence>
<reference evidence="4" key="1">
    <citation type="submission" date="2015-11" db="EMBL/GenBank/DDBJ databases">
        <title>Complete genome sequence of a polyethylene glycol-degrading strain Sphingopyxis terrae strain 203-1 (NBRC 15098).</title>
        <authorList>
            <person name="Yoshiyuki O."/>
            <person name="Shouta N."/>
            <person name="Nagata Y."/>
            <person name="Numata M."/>
            <person name="Tsuchikane K."/>
            <person name="Hosoyama A."/>
            <person name="Yamazoe A."/>
            <person name="Tsuda M."/>
            <person name="Fujita N."/>
            <person name="Kawai F."/>
        </authorList>
    </citation>
    <scope>NUCLEOTIDE SEQUENCE [LARGE SCALE GENOMIC DNA]</scope>
    <source>
        <strain evidence="4">203-1</strain>
    </source>
</reference>
<dbReference type="SUPFAM" id="SSF51735">
    <property type="entry name" value="NAD(P)-binding Rossmann-fold domains"/>
    <property type="match status" value="1"/>
</dbReference>
<reference evidence="3 4" key="2">
    <citation type="journal article" date="2016" name="Genome Announc.">
        <title>Complete Genome Sequence of Sphingopyxis terrae Strain 203-1 (NBRC 111660), a Polyethylene Glycol Degrader.</title>
        <authorList>
            <person name="Ohtsubo Y."/>
            <person name="Nonoyama S."/>
            <person name="Nagata Y."/>
            <person name="Numata M."/>
            <person name="Tsuchikane K."/>
            <person name="Hosoyama A."/>
            <person name="Yamazoe A."/>
            <person name="Tsuda M."/>
            <person name="Fujita N."/>
            <person name="Kawai F."/>
        </authorList>
    </citation>
    <scope>NUCLEOTIDE SEQUENCE [LARGE SCALE GENOMIC DNA]</scope>
    <source>
        <strain evidence="3 4">203-1</strain>
    </source>
</reference>
<evidence type="ECO:0000313" key="4">
    <source>
        <dbReference type="Proteomes" id="UP000076234"/>
    </source>
</evidence>
<keyword evidence="2" id="KW-0560">Oxidoreductase</keyword>
<dbReference type="RefSeq" id="WP_062900795.1">
    <property type="nucleotide sequence ID" value="NZ_CP013342.1"/>
</dbReference>
<dbReference type="AlphaFoldDB" id="A0A142VWP8"/>
<dbReference type="PANTHER" id="PTHR42760:SF133">
    <property type="entry name" value="3-OXOACYL-[ACYL-CARRIER-PROTEIN] REDUCTASE"/>
    <property type="match status" value="1"/>
</dbReference>
<dbReference type="NCBIfam" id="NF005559">
    <property type="entry name" value="PRK07231.1"/>
    <property type="match status" value="1"/>
</dbReference>
<dbReference type="PANTHER" id="PTHR42760">
    <property type="entry name" value="SHORT-CHAIN DEHYDROGENASES/REDUCTASES FAMILY MEMBER"/>
    <property type="match status" value="1"/>
</dbReference>
<organism evidence="3 4">
    <name type="scientific">Sphingopyxis terrae subsp. terrae NBRC 15098</name>
    <dbReference type="NCBI Taxonomy" id="1219058"/>
    <lineage>
        <taxon>Bacteria</taxon>
        <taxon>Pseudomonadati</taxon>
        <taxon>Pseudomonadota</taxon>
        <taxon>Alphaproteobacteria</taxon>
        <taxon>Sphingomonadales</taxon>
        <taxon>Sphingomonadaceae</taxon>
        <taxon>Sphingopyxis</taxon>
    </lineage>
</organism>
<dbReference type="Proteomes" id="UP000076234">
    <property type="component" value="Chromosome"/>
</dbReference>